<protein>
    <recommendedName>
        <fullName evidence="3">TIGR04076 family protein</fullName>
    </recommendedName>
</protein>
<accession>A0A4Y7RK96</accession>
<dbReference type="EMBL" id="QFFZ01000049">
    <property type="protein sequence ID" value="TEB09405.1"/>
    <property type="molecule type" value="Genomic_DNA"/>
</dbReference>
<organism evidence="1 2">
    <name type="scientific">Pelotomaculum propionicicum</name>
    <dbReference type="NCBI Taxonomy" id="258475"/>
    <lineage>
        <taxon>Bacteria</taxon>
        <taxon>Bacillati</taxon>
        <taxon>Bacillota</taxon>
        <taxon>Clostridia</taxon>
        <taxon>Eubacteriales</taxon>
        <taxon>Desulfotomaculaceae</taxon>
        <taxon>Pelotomaculum</taxon>
    </lineage>
</organism>
<reference evidence="1 2" key="1">
    <citation type="journal article" date="2018" name="Environ. Microbiol.">
        <title>Novel energy conservation strategies and behaviour of Pelotomaculum schinkii driving syntrophic propionate catabolism.</title>
        <authorList>
            <person name="Hidalgo-Ahumada C.A.P."/>
            <person name="Nobu M.K."/>
            <person name="Narihiro T."/>
            <person name="Tamaki H."/>
            <person name="Liu W.T."/>
            <person name="Kamagata Y."/>
            <person name="Stams A.J.M."/>
            <person name="Imachi H."/>
            <person name="Sousa D.Z."/>
        </authorList>
    </citation>
    <scope>NUCLEOTIDE SEQUENCE [LARGE SCALE GENOMIC DNA]</scope>
    <source>
        <strain evidence="1 2">MGP</strain>
    </source>
</reference>
<name>A0A4Y7RK96_9FIRM</name>
<dbReference type="InterPro" id="IPR023811">
    <property type="entry name" value="CHP04076"/>
</dbReference>
<dbReference type="Proteomes" id="UP000297597">
    <property type="component" value="Unassembled WGS sequence"/>
</dbReference>
<evidence type="ECO:0000313" key="1">
    <source>
        <dbReference type="EMBL" id="TEB09405.1"/>
    </source>
</evidence>
<dbReference type="RefSeq" id="WP_134215100.1">
    <property type="nucleotide sequence ID" value="NZ_QFFZ01000049.1"/>
</dbReference>
<dbReference type="OrthoDB" id="5518200at2"/>
<dbReference type="NCBIfam" id="TIGR04076">
    <property type="entry name" value="TIGR04076 family protein"/>
    <property type="match status" value="1"/>
</dbReference>
<evidence type="ECO:0000313" key="2">
    <source>
        <dbReference type="Proteomes" id="UP000297597"/>
    </source>
</evidence>
<gene>
    <name evidence="1" type="ORF">Pmgp_03176</name>
</gene>
<evidence type="ECO:0008006" key="3">
    <source>
        <dbReference type="Google" id="ProtNLM"/>
    </source>
</evidence>
<keyword evidence="2" id="KW-1185">Reference proteome</keyword>
<proteinExistence type="predicted"/>
<dbReference type="AlphaFoldDB" id="A0A4Y7RK96"/>
<comment type="caution">
    <text evidence="1">The sequence shown here is derived from an EMBL/GenBank/DDBJ whole genome shotgun (WGS) entry which is preliminary data.</text>
</comment>
<sequence>MYKYKVVATIVEIRGDGICSYGHKVGDSFEFSGFTPGGMCQFAYDSLRSAVAALLYGGNFPWTGDSEITTWACPDPDRPVIFELRRIPVSEQ</sequence>